<keyword evidence="1" id="KW-0472">Membrane</keyword>
<keyword evidence="1" id="KW-0812">Transmembrane</keyword>
<keyword evidence="1" id="KW-1133">Transmembrane helix</keyword>
<organism evidence="2 3">
    <name type="scientific">Fomitopsis schrenkii</name>
    <name type="common">Brown rot fungus</name>
    <dbReference type="NCBI Taxonomy" id="2126942"/>
    <lineage>
        <taxon>Eukaryota</taxon>
        <taxon>Fungi</taxon>
        <taxon>Dikarya</taxon>
        <taxon>Basidiomycota</taxon>
        <taxon>Agaricomycotina</taxon>
        <taxon>Agaricomycetes</taxon>
        <taxon>Polyporales</taxon>
        <taxon>Fomitopsis</taxon>
    </lineage>
</organism>
<protein>
    <submittedName>
        <fullName evidence="2">Uncharacterized protein</fullName>
    </submittedName>
</protein>
<gene>
    <name evidence="2" type="ORF">FOMPIDRAFT_82525</name>
</gene>
<feature type="transmembrane region" description="Helical" evidence="1">
    <location>
        <begin position="7"/>
        <end position="27"/>
    </location>
</feature>
<dbReference type="AlphaFoldDB" id="S8FW73"/>
<dbReference type="HOGENOM" id="CLU_1815817_0_0_1"/>
<sequence length="142" mass="16084">MLVPDDLNCWIAILLGLELMILAYVYYRVLISQIPSSQCEALDETLRDTQSFLESVVDQGLICKGQIVADTQQALASMVRQALLLKTRSYYASTPAQQMLGLVNGLSFTIYRMRMRVVALRANVAERALEERNRLKCETVYC</sequence>
<reference evidence="2 3" key="1">
    <citation type="journal article" date="2012" name="Science">
        <title>The Paleozoic origin of enzymatic lignin decomposition reconstructed from 31 fungal genomes.</title>
        <authorList>
            <person name="Floudas D."/>
            <person name="Binder M."/>
            <person name="Riley R."/>
            <person name="Barry K."/>
            <person name="Blanchette R.A."/>
            <person name="Henrissat B."/>
            <person name="Martinez A.T."/>
            <person name="Otillar R."/>
            <person name="Spatafora J.W."/>
            <person name="Yadav J.S."/>
            <person name="Aerts A."/>
            <person name="Benoit I."/>
            <person name="Boyd A."/>
            <person name="Carlson A."/>
            <person name="Copeland A."/>
            <person name="Coutinho P.M."/>
            <person name="de Vries R.P."/>
            <person name="Ferreira P."/>
            <person name="Findley K."/>
            <person name="Foster B."/>
            <person name="Gaskell J."/>
            <person name="Glotzer D."/>
            <person name="Gorecki P."/>
            <person name="Heitman J."/>
            <person name="Hesse C."/>
            <person name="Hori C."/>
            <person name="Igarashi K."/>
            <person name="Jurgens J.A."/>
            <person name="Kallen N."/>
            <person name="Kersten P."/>
            <person name="Kohler A."/>
            <person name="Kuees U."/>
            <person name="Kumar T.K.A."/>
            <person name="Kuo A."/>
            <person name="LaButti K."/>
            <person name="Larrondo L.F."/>
            <person name="Lindquist E."/>
            <person name="Ling A."/>
            <person name="Lombard V."/>
            <person name="Lucas S."/>
            <person name="Lundell T."/>
            <person name="Martin R."/>
            <person name="McLaughlin D.J."/>
            <person name="Morgenstern I."/>
            <person name="Morin E."/>
            <person name="Murat C."/>
            <person name="Nagy L.G."/>
            <person name="Nolan M."/>
            <person name="Ohm R.A."/>
            <person name="Patyshakuliyeva A."/>
            <person name="Rokas A."/>
            <person name="Ruiz-Duenas F.J."/>
            <person name="Sabat G."/>
            <person name="Salamov A."/>
            <person name="Samejima M."/>
            <person name="Schmutz J."/>
            <person name="Slot J.C."/>
            <person name="St John F."/>
            <person name="Stenlid J."/>
            <person name="Sun H."/>
            <person name="Sun S."/>
            <person name="Syed K."/>
            <person name="Tsang A."/>
            <person name="Wiebenga A."/>
            <person name="Young D."/>
            <person name="Pisabarro A."/>
            <person name="Eastwood D.C."/>
            <person name="Martin F."/>
            <person name="Cullen D."/>
            <person name="Grigoriev I.V."/>
            <person name="Hibbett D.S."/>
        </authorList>
    </citation>
    <scope>NUCLEOTIDE SEQUENCE</scope>
    <source>
        <strain evidence="3">FP-58527</strain>
    </source>
</reference>
<name>S8FW73_FOMSC</name>
<dbReference type="EMBL" id="KE504135">
    <property type="protein sequence ID" value="EPT02510.1"/>
    <property type="molecule type" value="Genomic_DNA"/>
</dbReference>
<evidence type="ECO:0000313" key="3">
    <source>
        <dbReference type="Proteomes" id="UP000015241"/>
    </source>
</evidence>
<dbReference type="OrthoDB" id="2758729at2759"/>
<keyword evidence="3" id="KW-1185">Reference proteome</keyword>
<dbReference type="InParanoid" id="S8FW73"/>
<evidence type="ECO:0000313" key="2">
    <source>
        <dbReference type="EMBL" id="EPT02510.1"/>
    </source>
</evidence>
<accession>S8FW73</accession>
<proteinExistence type="predicted"/>
<evidence type="ECO:0000256" key="1">
    <source>
        <dbReference type="SAM" id="Phobius"/>
    </source>
</evidence>
<dbReference type="Proteomes" id="UP000015241">
    <property type="component" value="Unassembled WGS sequence"/>
</dbReference>